<evidence type="ECO:0000313" key="2">
    <source>
        <dbReference type="Proteomes" id="UP000274593"/>
    </source>
</evidence>
<gene>
    <name evidence="1" type="ORF">D6T69_01330</name>
</gene>
<reference evidence="1 2" key="1">
    <citation type="submission" date="2018-09" db="EMBL/GenBank/DDBJ databases">
        <title>Insights into the microbiota of Asian seabass (Lates calcarifer) with tenacibaculosis symptoms and description of sp. nov. Tenacibaculum singaporense.</title>
        <authorList>
            <person name="Miyake S."/>
            <person name="Soh M."/>
            <person name="Azman M.N."/>
            <person name="Ngoh S.Y."/>
            <person name="Orban L."/>
        </authorList>
    </citation>
    <scope>NUCLEOTIDE SEQUENCE [LARGE SCALE GENOMIC DNA]</scope>
    <source>
        <strain evidence="1 2">DSM 106434</strain>
    </source>
</reference>
<protein>
    <submittedName>
        <fullName evidence="1">T9SS C-terminal target domain-containing protein</fullName>
    </submittedName>
</protein>
<dbReference type="RefSeq" id="WP_125066091.1">
    <property type="nucleotide sequence ID" value="NZ_CP032548.1"/>
</dbReference>
<dbReference type="KEGG" id="tsig:D6T69_01330"/>
<organism evidence="1 2">
    <name type="scientific">Tenacibaculum singaporense</name>
    <dbReference type="NCBI Taxonomy" id="2358479"/>
    <lineage>
        <taxon>Bacteria</taxon>
        <taxon>Pseudomonadati</taxon>
        <taxon>Bacteroidota</taxon>
        <taxon>Flavobacteriia</taxon>
        <taxon>Flavobacteriales</taxon>
        <taxon>Flavobacteriaceae</taxon>
        <taxon>Tenacibaculum</taxon>
    </lineage>
</organism>
<accession>A0A3Q8RQE5</accession>
<sequence>MAGDDGCTQYRDYTFNITDDCGNQATPVVIRVTRQYDETAPVIADQDDIMLEECNQAWPEVVSTTWTDNCGIGGETSGSINGVAGEVMAGDDGCTQYRDYTFNITDDCGNQATPVVIRVTRQYDETAPVIADQDDIMLEECNQAWPEVVSTTWTDNCGIGGETSGSINGVAGEVMAGDDGCTQYRDYTFNITDDCGNQATPVVIRVTRQYDETAPVIADQDDIMLEECNQAWPEVVSTTWTDNCGIGGETSGSINGVAGEVMAGDDGCTQYRDYTFNITDDCGNQATPVVIRVTRQYDETAPVIADQDDIMLEECNQAWPEVVSTTWTDNCGIGGETSGNINGVAGEVMAGDDGCTQYRDYTFNITDDCGNQATPVVIRVTRQYDETAPVIADQDDIMLEECNQAWPEVVSTTWTDNCGIGGETSGNINGVAGEVMAGDDGCTQYRDYTFNITDDCGNQATPVVIRVTRQYDETAPVISDQDDIMLEECNQAWPEVVSTTWTDNCGIGGETSGSINGVAGEVMAGDDGCTQYRDYTFNITDDCGNQATPVVIRVTRQYDETAPVIADQDDIMLEECNQAWPEVVSTTWTDNCGIGGETSGSINGVAGEVMAGDDGCTQYRDYTFNITDDCGNQATPVVIRVTRQYDETAPVISDQDDIMLEECNQAWPEVVSTTWTDNCGIGGETSGSINGVAGEVMAGDDGCTQYRDYTFNITDDCGNQATPVVIRVTRQYDETAPVIADQDDIMLEECNQAWPEVVSTTWTDNCGIGGETSGSINGVAGEVMAGDDGCTQYRDYTFNITDDCGNQATPVVIRVTRQYDETAPVIADQDDIMLEECNQAWPEVVSTTWTDNCGIGGETSGSINGVAGEVMAGDDGCTQYRDYTFNATDDCGNQATPVVIRVTRQYDETAPVIADQDDIMLEECNQAWPEVVSTTWTDNCGIGGETSGSINGVAGEVMAGDDGCTQYRDYTFNITDDCGNQATPVVIRVTRQYDETAPVIADQDDIMLEECNQAWPEVVSTTWTDNCGIGGETSGSINGVAGEVMAGDDGCTQYRDYTFNITDDCGNQATPVVIRVTRQYDETAPVIADQDDIMLEECNQAWPEVVSTTWTDNCGIGGETSGSINGVAGEVMAGDDGCTQYRDYTFNITDDCGNQATPVVIRVTRQYDETAPVIADQDDIMLEECNQAWPEVVSTTWTDNCGIGGETSGSINGVAGEVMAGDDGCTQYRDYTFNITDDCGNQATPVVIRVTRQYDETAPVIADQDDIMLEECNQAWPEVVSTTWTDNCGIGGETSGSINGVAGEVMAGDDGCTQYRDYTFNITDDCGNQATPVVIRVTRQYDETAPVIADQDDIMLEECNQAWPEVVSTTWTDNCGIGGETSGSINGVAGEVMAGDDGCTQYRDYTFNITDDCGNQATPVVIRVTRQYDETAPVIADQDDIMLEECNQAWPEVVSTTWTDNCGIGGETSGNINGVAGEVMAGDDGCTQYRDYTFNITDDCGNQATPVVIRVTRQYDETDPVIVDLPESLELCDEGLPEMLNARWTDNCSAGGDLVAYPTNIREEGCVQYADYVFTATDNCGNSVTETVTMSNKTDLFENCETAFARGNDYTCFLDDGFNRWGWTNYFAEEGIYTMPLYSGAAQCDTSKGVQSGEVTVTYQDGYVSVEYNLFEGYVMSVAHVYIGCEKYPSNKKGKTTVAPGQYNFNTSTLDYVSNYTVGPIEASGPIYVIAHAVTCEEVCRCHESVDNGGTFTPSGSVEPCNEEALDPVQQEPLSFSAYPVPFENELTVEYNYKFDTNVAIEIYTMNGILIKRVENNSYIKGAKEQMIIDLSNVQNQALIVRMITSRGVVNKKIIAMRPKKRK</sequence>
<name>A0A3Q8RQE5_9FLAO</name>
<evidence type="ECO:0000313" key="1">
    <source>
        <dbReference type="EMBL" id="AZJ34241.1"/>
    </source>
</evidence>
<keyword evidence="2" id="KW-1185">Reference proteome</keyword>
<proteinExistence type="predicted"/>
<dbReference type="Proteomes" id="UP000274593">
    <property type="component" value="Chromosome"/>
</dbReference>
<dbReference type="EMBL" id="CP032548">
    <property type="protein sequence ID" value="AZJ34241.1"/>
    <property type="molecule type" value="Genomic_DNA"/>
</dbReference>